<dbReference type="PROSITE" id="PS50064">
    <property type="entry name" value="ZF_PARP_2"/>
    <property type="match status" value="1"/>
</dbReference>
<dbReference type="Gene3D" id="3.30.1740.10">
    <property type="entry name" value="Zinc finger, PARP-type"/>
    <property type="match status" value="1"/>
</dbReference>
<keyword evidence="3" id="KW-0863">Zinc-finger</keyword>
<reference evidence="7" key="1">
    <citation type="journal article" date="2019" name="Environ. Microbiol.">
        <title>Fungal ecological strategies reflected in gene transcription - a case study of two litter decomposers.</title>
        <authorList>
            <person name="Barbi F."/>
            <person name="Kohler A."/>
            <person name="Barry K."/>
            <person name="Baskaran P."/>
            <person name="Daum C."/>
            <person name="Fauchery L."/>
            <person name="Ihrmark K."/>
            <person name="Kuo A."/>
            <person name="LaButti K."/>
            <person name="Lipzen A."/>
            <person name="Morin E."/>
            <person name="Grigoriev I.V."/>
            <person name="Henrissat B."/>
            <person name="Lindahl B."/>
            <person name="Martin F."/>
        </authorList>
    </citation>
    <scope>NUCLEOTIDE SEQUENCE</scope>
    <source>
        <strain evidence="7">JB14</strain>
    </source>
</reference>
<dbReference type="GO" id="GO:0003677">
    <property type="term" value="F:DNA binding"/>
    <property type="evidence" value="ECO:0007669"/>
    <property type="project" value="InterPro"/>
</dbReference>
<evidence type="ECO:0000256" key="3">
    <source>
        <dbReference type="ARBA" id="ARBA00022771"/>
    </source>
</evidence>
<evidence type="ECO:0000256" key="4">
    <source>
        <dbReference type="ARBA" id="ARBA00022833"/>
    </source>
</evidence>
<dbReference type="GO" id="GO:0005634">
    <property type="term" value="C:nucleus"/>
    <property type="evidence" value="ECO:0007669"/>
    <property type="project" value="UniProtKB-SubCell"/>
</dbReference>
<evidence type="ECO:0000259" key="6">
    <source>
        <dbReference type="PROSITE" id="PS50064"/>
    </source>
</evidence>
<gene>
    <name evidence="7" type="ORF">BT96DRAFT_418905</name>
</gene>
<evidence type="ECO:0000256" key="2">
    <source>
        <dbReference type="ARBA" id="ARBA00022723"/>
    </source>
</evidence>
<dbReference type="Proteomes" id="UP000799118">
    <property type="component" value="Unassembled WGS sequence"/>
</dbReference>
<evidence type="ECO:0000313" key="8">
    <source>
        <dbReference type="Proteomes" id="UP000799118"/>
    </source>
</evidence>
<keyword evidence="8" id="KW-1185">Reference proteome</keyword>
<dbReference type="Pfam" id="PF00645">
    <property type="entry name" value="zf-PARP"/>
    <property type="match status" value="1"/>
</dbReference>
<dbReference type="GO" id="GO:0008270">
    <property type="term" value="F:zinc ion binding"/>
    <property type="evidence" value="ECO:0007669"/>
    <property type="project" value="UniProtKB-KW"/>
</dbReference>
<dbReference type="InterPro" id="IPR001510">
    <property type="entry name" value="Znf_PARP"/>
</dbReference>
<accession>A0A6A4I159</accession>
<dbReference type="SMART" id="SM01336">
    <property type="entry name" value="zf-PARP"/>
    <property type="match status" value="1"/>
</dbReference>
<dbReference type="AlphaFoldDB" id="A0A6A4I159"/>
<keyword evidence="2" id="KW-0479">Metal-binding</keyword>
<dbReference type="EMBL" id="ML769416">
    <property type="protein sequence ID" value="KAE9404479.1"/>
    <property type="molecule type" value="Genomic_DNA"/>
</dbReference>
<evidence type="ECO:0000256" key="1">
    <source>
        <dbReference type="ARBA" id="ARBA00004123"/>
    </source>
</evidence>
<evidence type="ECO:0000256" key="5">
    <source>
        <dbReference type="ARBA" id="ARBA00023242"/>
    </source>
</evidence>
<dbReference type="InterPro" id="IPR036957">
    <property type="entry name" value="Znf_PARP_sf"/>
</dbReference>
<keyword evidence="4" id="KW-0862">Zinc</keyword>
<organism evidence="7 8">
    <name type="scientific">Gymnopus androsaceus JB14</name>
    <dbReference type="NCBI Taxonomy" id="1447944"/>
    <lineage>
        <taxon>Eukaryota</taxon>
        <taxon>Fungi</taxon>
        <taxon>Dikarya</taxon>
        <taxon>Basidiomycota</taxon>
        <taxon>Agaricomycotina</taxon>
        <taxon>Agaricomycetes</taxon>
        <taxon>Agaricomycetidae</taxon>
        <taxon>Agaricales</taxon>
        <taxon>Marasmiineae</taxon>
        <taxon>Omphalotaceae</taxon>
        <taxon>Gymnopus</taxon>
    </lineage>
</organism>
<comment type="subcellular location">
    <subcellularLocation>
        <location evidence="1">Nucleus</location>
    </subcellularLocation>
</comment>
<keyword evidence="5" id="KW-0539">Nucleus</keyword>
<evidence type="ECO:0000313" key="7">
    <source>
        <dbReference type="EMBL" id="KAE9404479.1"/>
    </source>
</evidence>
<sequence>MPGYRLEYASTSRAKCKGPKPCGGTIIPKGGLRLGSTVDFNGKQSFAWRHWGCATAKVIANIKGQFPDASDVDGFEDLNEEDQAKIIKAWEDGHVADEDIPESARKADA</sequence>
<dbReference type="OrthoDB" id="429950at2759"/>
<proteinExistence type="predicted"/>
<name>A0A6A4I159_9AGAR</name>
<protein>
    <submittedName>
        <fullName evidence="7">Zf-PARP-domain-containing protein</fullName>
    </submittedName>
</protein>
<feature type="domain" description="PARP-type" evidence="6">
    <location>
        <begin position="4"/>
        <end position="94"/>
    </location>
</feature>
<dbReference type="SUPFAM" id="SSF57716">
    <property type="entry name" value="Glucocorticoid receptor-like (DNA-binding domain)"/>
    <property type="match status" value="1"/>
</dbReference>